<accession>A0A7J6LT76</accession>
<organism evidence="2 4">
    <name type="scientific">Perkinsus olseni</name>
    <name type="common">Perkinsus atlanticus</name>
    <dbReference type="NCBI Taxonomy" id="32597"/>
    <lineage>
        <taxon>Eukaryota</taxon>
        <taxon>Sar</taxon>
        <taxon>Alveolata</taxon>
        <taxon>Perkinsozoa</taxon>
        <taxon>Perkinsea</taxon>
        <taxon>Perkinsida</taxon>
        <taxon>Perkinsidae</taxon>
        <taxon>Perkinsus</taxon>
    </lineage>
</organism>
<feature type="region of interest" description="Disordered" evidence="1">
    <location>
        <begin position="616"/>
        <end position="659"/>
    </location>
</feature>
<feature type="region of interest" description="Disordered" evidence="1">
    <location>
        <begin position="527"/>
        <end position="604"/>
    </location>
</feature>
<name>A0A7J6LT76_PEROL</name>
<dbReference type="EMBL" id="JABAHT010000167">
    <property type="protein sequence ID" value="KAF4662518.1"/>
    <property type="molecule type" value="Genomic_DNA"/>
</dbReference>
<dbReference type="AlphaFoldDB" id="A0A7J6LT76"/>
<dbReference type="OrthoDB" id="10630638at2759"/>
<feature type="compositionally biased region" description="Basic and acidic residues" evidence="1">
    <location>
        <begin position="134"/>
        <end position="146"/>
    </location>
</feature>
<comment type="caution">
    <text evidence="2">The sequence shown here is derived from an EMBL/GenBank/DDBJ whole genome shotgun (WGS) entry which is preliminary data.</text>
</comment>
<evidence type="ECO:0000313" key="5">
    <source>
        <dbReference type="Proteomes" id="UP000572268"/>
    </source>
</evidence>
<feature type="compositionally biased region" description="Low complexity" evidence="1">
    <location>
        <begin position="527"/>
        <end position="538"/>
    </location>
</feature>
<evidence type="ECO:0000256" key="1">
    <source>
        <dbReference type="SAM" id="MobiDB-lite"/>
    </source>
</evidence>
<feature type="region of interest" description="Disordered" evidence="1">
    <location>
        <begin position="479"/>
        <end position="501"/>
    </location>
</feature>
<feature type="compositionally biased region" description="Polar residues" evidence="1">
    <location>
        <begin position="695"/>
        <end position="705"/>
    </location>
</feature>
<evidence type="ECO:0000313" key="3">
    <source>
        <dbReference type="EMBL" id="KAF4667915.1"/>
    </source>
</evidence>
<evidence type="ECO:0000313" key="2">
    <source>
        <dbReference type="EMBL" id="KAF4662518.1"/>
    </source>
</evidence>
<feature type="compositionally biased region" description="Low complexity" evidence="1">
    <location>
        <begin position="616"/>
        <end position="638"/>
    </location>
</feature>
<sequence length="721" mass="74933">MGACTSCFETPTTAVPPPAAPPVQVVYNVQKENEESPDVTVYHDTLQLPVSPTTVMASQPCTVTTVTTETVEYPGQVDEIVVEDSDGEDVPDIEEVSVESITSEGDHESSGDVEITSTAFEPSVLPDEVDATVGDDHDGRPGHDDEVAPLNNPVPVELLRTAAALKADQNEPEQPPPPTAHALTAEGASFALAACSGISASSIGSPDGSGEGSPAVPAVAQTMMSTTSGLQPGESGPVYQPAASEEAPVAQGTLEPVDAGVLGQRPLGLAEVSAEFDIGLVQQLPPQTDIEEAEEVTTGEVAVQDDVTEETTVVVDEVVETSSSAALTERHLPYLYDTQPSPPTDRKFPYLYDHPQLGADRTDGEAAVSTASRQFPYLYDHPVVEDNTTGAEASSAVTTRQFPYLYDHPVVEDNTSDAEASSAVTSRKFPYLYDRPQLRGAVAGSSEGSASAGTRKFPYLYDSPLGVAPFVQAPVTSTSTGSANCGEATGNGDEKKVQRESMPAVTASKFPYMYDKHSMADAGVISGSSSSTAALPSSGTGGDSREAVSAGHGESTAATTGNGPVEGRAFPYLYDKHSEASREGFGQQPTEGSATAGSIEEHSTDRRFPYLYTAASSDAGSGSVATTATTATTTKTQAPRVTGVTSPEVVATGSEGGPKVENDVAMASNVTTGKPSVSNDEFPYLYGSMQDKISGESSQEATSKSFPYIYPEASGSTEPQN</sequence>
<dbReference type="Proteomes" id="UP000570595">
    <property type="component" value="Unassembled WGS sequence"/>
</dbReference>
<feature type="region of interest" description="Disordered" evidence="1">
    <location>
        <begin position="199"/>
        <end position="255"/>
    </location>
</feature>
<dbReference type="Proteomes" id="UP000572268">
    <property type="component" value="Unassembled WGS sequence"/>
</dbReference>
<gene>
    <name evidence="3" type="ORF">FOL46_002268</name>
    <name evidence="2" type="ORF">FOZ61_002410</name>
</gene>
<reference evidence="4 5" key="1">
    <citation type="submission" date="2020-04" db="EMBL/GenBank/DDBJ databases">
        <title>Perkinsus olseni comparative genomics.</title>
        <authorList>
            <person name="Bogema D.R."/>
        </authorList>
    </citation>
    <scope>NUCLEOTIDE SEQUENCE [LARGE SCALE GENOMIC DNA]</scope>
    <source>
        <strain evidence="2">ATCC PRA-179</strain>
        <strain evidence="3">ATCC PRA-31</strain>
    </source>
</reference>
<dbReference type="EMBL" id="JABANN010000171">
    <property type="protein sequence ID" value="KAF4667915.1"/>
    <property type="molecule type" value="Genomic_DNA"/>
</dbReference>
<proteinExistence type="predicted"/>
<feature type="region of interest" description="Disordered" evidence="1">
    <location>
        <begin position="119"/>
        <end position="152"/>
    </location>
</feature>
<protein>
    <submittedName>
        <fullName evidence="2">Uncharacterized protein</fullName>
    </submittedName>
</protein>
<feature type="compositionally biased region" description="Low complexity" evidence="1">
    <location>
        <begin position="199"/>
        <end position="208"/>
    </location>
</feature>
<feature type="compositionally biased region" description="Polar residues" evidence="1">
    <location>
        <begin position="587"/>
        <end position="596"/>
    </location>
</feature>
<feature type="region of interest" description="Disordered" evidence="1">
    <location>
        <begin position="692"/>
        <end position="721"/>
    </location>
</feature>
<evidence type="ECO:0000313" key="4">
    <source>
        <dbReference type="Proteomes" id="UP000570595"/>
    </source>
</evidence>